<proteinExistence type="predicted"/>
<accession>A0AAW6VDJ0</accession>
<keyword evidence="1" id="KW-0732">Signal</keyword>
<name>A0AAW6VDJ0_9BACT</name>
<evidence type="ECO:0000256" key="1">
    <source>
        <dbReference type="SAM" id="SignalP"/>
    </source>
</evidence>
<feature type="signal peptide" evidence="1">
    <location>
        <begin position="1"/>
        <end position="18"/>
    </location>
</feature>
<reference evidence="2" key="1">
    <citation type="journal article" date="2023" name="Antibiotics">
        <title>Genomic Characterization of Antibiotic-Resistant Campylobacterales Isolated from Chilean Poultry Meat.</title>
        <authorList>
            <person name="Concha-Toloza M."/>
            <person name="Lopez-Cantillo M."/>
            <person name="Molina-Mora J.A."/>
            <person name="Collado L."/>
        </authorList>
    </citation>
    <scope>NUCLEOTIDE SEQUENCE</scope>
    <source>
        <strain evidence="2">FR1p153A2</strain>
    </source>
</reference>
<gene>
    <name evidence="2" type="ORF">PT517_00320</name>
</gene>
<evidence type="ECO:0000313" key="3">
    <source>
        <dbReference type="Proteomes" id="UP001237501"/>
    </source>
</evidence>
<dbReference type="EMBL" id="JAQTJK010000001">
    <property type="protein sequence ID" value="MDK2040217.1"/>
    <property type="molecule type" value="Genomic_DNA"/>
</dbReference>
<feature type="chain" id="PRO_5044003666" evidence="1">
    <location>
        <begin position="19"/>
        <end position="223"/>
    </location>
</feature>
<dbReference type="RefSeq" id="WP_152059676.1">
    <property type="nucleotide sequence ID" value="NZ_CABVSN010000004.1"/>
</dbReference>
<evidence type="ECO:0000313" key="2">
    <source>
        <dbReference type="EMBL" id="MDK2040217.1"/>
    </source>
</evidence>
<reference evidence="2" key="2">
    <citation type="submission" date="2023-02" db="EMBL/GenBank/DDBJ databases">
        <authorList>
            <person name="Concha-Toloza M."/>
            <person name="Lopez-Cantillo M."/>
            <person name="Molina-Mora J."/>
            <person name="Collado L."/>
        </authorList>
    </citation>
    <scope>NUCLEOTIDE SEQUENCE</scope>
    <source>
        <strain evidence="2">FR1p153A2</strain>
    </source>
</reference>
<protein>
    <submittedName>
        <fullName evidence="2">Uncharacterized protein</fullName>
    </submittedName>
</protein>
<dbReference type="AlphaFoldDB" id="A0AAW6VDJ0"/>
<sequence length="223" mass="25859">MRNWFYFLILLLPFTLNADEKKVPFSVPVDFSKKGTVYETDFQAPWNIWGSLVSFNLFFACNPSIPKYATNGSLYYMCTKEEEQIKYSIDFATRDGKLISKEENQYFKLKVTLTPLGWASNNVKIVTIDYLKAEFSGRIDGTQFSWLHKKNIWQNKKYEDDEKIEFIISIPLYGGNNDGGKTIMVADLQRLSKYHIKVESLEDVEVPEGINIGFRIEKSSTKH</sequence>
<comment type="caution">
    <text evidence="2">The sequence shown here is derived from an EMBL/GenBank/DDBJ whole genome shotgun (WGS) entry which is preliminary data.</text>
</comment>
<dbReference type="Proteomes" id="UP001237501">
    <property type="component" value="Unassembled WGS sequence"/>
</dbReference>
<organism evidence="2 3">
    <name type="scientific">Aliarcobacter butzleri</name>
    <dbReference type="NCBI Taxonomy" id="28197"/>
    <lineage>
        <taxon>Bacteria</taxon>
        <taxon>Pseudomonadati</taxon>
        <taxon>Campylobacterota</taxon>
        <taxon>Epsilonproteobacteria</taxon>
        <taxon>Campylobacterales</taxon>
        <taxon>Arcobacteraceae</taxon>
        <taxon>Aliarcobacter</taxon>
    </lineage>
</organism>